<dbReference type="GeneID" id="30150139"/>
<dbReference type="OrthoDB" id="344220at2759"/>
<dbReference type="InterPro" id="IPR038566">
    <property type="entry name" value="Mediator_Med6_sf"/>
</dbReference>
<comment type="similarity">
    <text evidence="2 11">Belongs to the Mediator complex subunit 6 family.</text>
</comment>
<dbReference type="GO" id="GO:0016592">
    <property type="term" value="C:mediator complex"/>
    <property type="evidence" value="ECO:0007669"/>
    <property type="project" value="InterPro"/>
</dbReference>
<sequence length="245" mass="27405">MADNTPLDELQWRSPEWIQAFGLRTDNILEYFSQSPFYDRTSNNQVLKMQSQFNENLGSLNDVTERLREMKGIEFTVAYVREPDFWIVRKQKRYSEEETETLADFYVIGANVYMAPDIHSILSSRLLSTVLSLRTSLGKLQQVSRFTPSQGHIYPAEQQYNKSVGSRPKTNISTPYSATPGTVGGSAASVTAAVNAATSSKTFDNLLNISLKNSTVYLEDIPLAGPGSTRATLINEATNTNKEKR</sequence>
<dbReference type="GO" id="GO:0051123">
    <property type="term" value="P:RNA polymerase II preinitiation complex assembly"/>
    <property type="evidence" value="ECO:0007669"/>
    <property type="project" value="EnsemblFungi"/>
</dbReference>
<dbReference type="GO" id="GO:0003713">
    <property type="term" value="F:transcription coactivator activity"/>
    <property type="evidence" value="ECO:0007669"/>
    <property type="project" value="EnsemblFungi"/>
</dbReference>
<evidence type="ECO:0000256" key="10">
    <source>
        <dbReference type="ARBA" id="ARBA00031259"/>
    </source>
</evidence>
<gene>
    <name evidence="12" type="ORF">BABINDRAFT_57719</name>
</gene>
<comment type="function">
    <text evidence="9">Component of the Mediator complex, a coactivator involved in the regulated transcription of nearly all RNA polymerase II-dependent genes. Mediator functions as a bridge to convey information from gene-specific regulatory proteins to the basal RNA polymerase II transcription machinery. Mediator is recruited to promoters by direct interactions with regulatory proteins and serves as a scaffold for the assembly of a functional preinitiation complex with RNA polymerase II and the general transcription factors.</text>
</comment>
<evidence type="ECO:0000256" key="2">
    <source>
        <dbReference type="ARBA" id="ARBA00007526"/>
    </source>
</evidence>
<protein>
    <recommendedName>
        <fullName evidence="4 11">Mediator of RNA polymerase II transcription subunit 6</fullName>
    </recommendedName>
    <alternativeName>
        <fullName evidence="10 11">Mediator complex subunit 6</fullName>
    </alternativeName>
</protein>
<keyword evidence="5 11" id="KW-0805">Transcription regulation</keyword>
<organism evidence="12 13">
    <name type="scientific">Babjeviella inositovora NRRL Y-12698</name>
    <dbReference type="NCBI Taxonomy" id="984486"/>
    <lineage>
        <taxon>Eukaryota</taxon>
        <taxon>Fungi</taxon>
        <taxon>Dikarya</taxon>
        <taxon>Ascomycota</taxon>
        <taxon>Saccharomycotina</taxon>
        <taxon>Pichiomycetes</taxon>
        <taxon>Serinales incertae sedis</taxon>
        <taxon>Babjeviella</taxon>
    </lineage>
</organism>
<keyword evidence="7 11" id="KW-0804">Transcription</keyword>
<name>A0A1E3QV07_9ASCO</name>
<evidence type="ECO:0000313" key="13">
    <source>
        <dbReference type="Proteomes" id="UP000094336"/>
    </source>
</evidence>
<dbReference type="EMBL" id="KV454427">
    <property type="protein sequence ID" value="ODQ81414.1"/>
    <property type="molecule type" value="Genomic_DNA"/>
</dbReference>
<dbReference type="RefSeq" id="XP_018986742.1">
    <property type="nucleotide sequence ID" value="XM_019132286.1"/>
</dbReference>
<dbReference type="GO" id="GO:0032968">
    <property type="term" value="P:positive regulation of transcription elongation by RNA polymerase II"/>
    <property type="evidence" value="ECO:0007669"/>
    <property type="project" value="EnsemblFungi"/>
</dbReference>
<dbReference type="InterPro" id="IPR007018">
    <property type="entry name" value="Mediator_Med6"/>
</dbReference>
<comment type="subunit">
    <text evidence="3 11">Component of the Mediator complex.</text>
</comment>
<evidence type="ECO:0000256" key="11">
    <source>
        <dbReference type="PIRNR" id="PIRNR013286"/>
    </source>
</evidence>
<keyword evidence="6 11" id="KW-0010">Activator</keyword>
<reference evidence="13" key="1">
    <citation type="submission" date="2016-05" db="EMBL/GenBank/DDBJ databases">
        <title>Comparative genomics of biotechnologically important yeasts.</title>
        <authorList>
            <consortium name="DOE Joint Genome Institute"/>
            <person name="Riley R."/>
            <person name="Haridas S."/>
            <person name="Wolfe K.H."/>
            <person name="Lopes M.R."/>
            <person name="Hittinger C.T."/>
            <person name="Goker M."/>
            <person name="Salamov A."/>
            <person name="Wisecaver J."/>
            <person name="Long T.M."/>
            <person name="Aerts A.L."/>
            <person name="Barry K."/>
            <person name="Choi C."/>
            <person name="Clum A."/>
            <person name="Coughlan A.Y."/>
            <person name="Deshpande S."/>
            <person name="Douglass A.P."/>
            <person name="Hanson S.J."/>
            <person name="Klenk H.-P."/>
            <person name="Labutti K."/>
            <person name="Lapidus A."/>
            <person name="Lindquist E."/>
            <person name="Lipzen A."/>
            <person name="Meier-Kolthoff J.P."/>
            <person name="Ohm R.A."/>
            <person name="Otillar R.P."/>
            <person name="Pangilinan J."/>
            <person name="Peng Y."/>
            <person name="Rokas A."/>
            <person name="Rosa C.A."/>
            <person name="Scheuner C."/>
            <person name="Sibirny A.A."/>
            <person name="Slot J.C."/>
            <person name="Stielow J.B."/>
            <person name="Sun H."/>
            <person name="Kurtzman C.P."/>
            <person name="Blackwell M."/>
            <person name="Grigoriev I.V."/>
            <person name="Jeffries T.W."/>
        </authorList>
    </citation>
    <scope>NUCLEOTIDE SEQUENCE [LARGE SCALE GENOMIC DNA]</scope>
    <source>
        <strain evidence="13">NRRL Y-12698</strain>
    </source>
</reference>
<evidence type="ECO:0000256" key="6">
    <source>
        <dbReference type="ARBA" id="ARBA00023159"/>
    </source>
</evidence>
<dbReference type="PIRSF" id="PIRSF013286">
    <property type="entry name" value="MED6_fungi"/>
    <property type="match status" value="1"/>
</dbReference>
<dbReference type="InterPro" id="IPR016612">
    <property type="entry name" value="Mediator_Med6_fun"/>
</dbReference>
<evidence type="ECO:0000256" key="4">
    <source>
        <dbReference type="ARBA" id="ARBA00020634"/>
    </source>
</evidence>
<dbReference type="PANTHER" id="PTHR13104">
    <property type="entry name" value="MED-6-RELATED"/>
    <property type="match status" value="1"/>
</dbReference>
<proteinExistence type="inferred from homology"/>
<dbReference type="STRING" id="984486.A0A1E3QV07"/>
<dbReference type="FunFam" id="3.10.450.580:FF:000004">
    <property type="entry name" value="Mediator of RNA polymerase II transcription subunit 6"/>
    <property type="match status" value="1"/>
</dbReference>
<evidence type="ECO:0000256" key="5">
    <source>
        <dbReference type="ARBA" id="ARBA00023015"/>
    </source>
</evidence>
<comment type="subcellular location">
    <subcellularLocation>
        <location evidence="1 11">Nucleus</location>
    </subcellularLocation>
</comment>
<evidence type="ECO:0000256" key="3">
    <source>
        <dbReference type="ARBA" id="ARBA00011837"/>
    </source>
</evidence>
<evidence type="ECO:0000256" key="8">
    <source>
        <dbReference type="ARBA" id="ARBA00023242"/>
    </source>
</evidence>
<accession>A0A1E3QV07</accession>
<dbReference type="GO" id="GO:0060261">
    <property type="term" value="P:positive regulation of transcription initiation by RNA polymerase II"/>
    <property type="evidence" value="ECO:0007669"/>
    <property type="project" value="EnsemblFungi"/>
</dbReference>
<dbReference type="AlphaFoldDB" id="A0A1E3QV07"/>
<dbReference type="Gene3D" id="3.10.450.580">
    <property type="entry name" value="Mediator complex, subunit Med6"/>
    <property type="match status" value="1"/>
</dbReference>
<evidence type="ECO:0000256" key="9">
    <source>
        <dbReference type="ARBA" id="ARBA00025687"/>
    </source>
</evidence>
<dbReference type="GO" id="GO:0070847">
    <property type="term" value="C:core mediator complex"/>
    <property type="evidence" value="ECO:0007669"/>
    <property type="project" value="EnsemblFungi"/>
</dbReference>
<keyword evidence="8 11" id="KW-0539">Nucleus</keyword>
<evidence type="ECO:0000256" key="1">
    <source>
        <dbReference type="ARBA" id="ARBA00004123"/>
    </source>
</evidence>
<evidence type="ECO:0000256" key="7">
    <source>
        <dbReference type="ARBA" id="ARBA00023163"/>
    </source>
</evidence>
<dbReference type="Proteomes" id="UP000094336">
    <property type="component" value="Unassembled WGS sequence"/>
</dbReference>
<evidence type="ECO:0000313" key="12">
    <source>
        <dbReference type="EMBL" id="ODQ81414.1"/>
    </source>
</evidence>
<keyword evidence="13" id="KW-1185">Reference proteome</keyword>
<dbReference type="Pfam" id="PF04934">
    <property type="entry name" value="Med6"/>
    <property type="match status" value="1"/>
</dbReference>